<dbReference type="InterPro" id="IPR010683">
    <property type="entry name" value="DUF1262"/>
</dbReference>
<reference evidence="2" key="5">
    <citation type="journal article" date="2021" name="G3 (Bethesda)">
        <title>Aegilops tauschii genome assembly Aet v5.0 features greater sequence contiguity and improved annotation.</title>
        <authorList>
            <person name="Wang L."/>
            <person name="Zhu T."/>
            <person name="Rodriguez J.C."/>
            <person name="Deal K.R."/>
            <person name="Dubcovsky J."/>
            <person name="McGuire P.E."/>
            <person name="Lux T."/>
            <person name="Spannagl M."/>
            <person name="Mayer K.F.X."/>
            <person name="Baldrich P."/>
            <person name="Meyers B.C."/>
            <person name="Huo N."/>
            <person name="Gu Y.Q."/>
            <person name="Zhou H."/>
            <person name="Devos K.M."/>
            <person name="Bennetzen J.L."/>
            <person name="Unver T."/>
            <person name="Budak H."/>
            <person name="Gulick P.J."/>
            <person name="Galiba G."/>
            <person name="Kalapos B."/>
            <person name="Nelson D.R."/>
            <person name="Li P."/>
            <person name="You F.M."/>
            <person name="Luo M.C."/>
            <person name="Dvorak J."/>
        </authorList>
    </citation>
    <scope>NUCLEOTIDE SEQUENCE [LARGE SCALE GENOMIC DNA]</scope>
    <source>
        <strain evidence="2">cv. AL8/78</strain>
    </source>
</reference>
<accession>A0A453I9Y3</accession>
<dbReference type="Proteomes" id="UP000015105">
    <property type="component" value="Chromosome 4D"/>
</dbReference>
<dbReference type="PANTHER" id="PTHR31050:SF3">
    <property type="entry name" value="OS08G0412800 PROTEIN"/>
    <property type="match status" value="1"/>
</dbReference>
<organism evidence="2 3">
    <name type="scientific">Aegilops tauschii subsp. strangulata</name>
    <name type="common">Goatgrass</name>
    <dbReference type="NCBI Taxonomy" id="200361"/>
    <lineage>
        <taxon>Eukaryota</taxon>
        <taxon>Viridiplantae</taxon>
        <taxon>Streptophyta</taxon>
        <taxon>Embryophyta</taxon>
        <taxon>Tracheophyta</taxon>
        <taxon>Spermatophyta</taxon>
        <taxon>Magnoliopsida</taxon>
        <taxon>Liliopsida</taxon>
        <taxon>Poales</taxon>
        <taxon>Poaceae</taxon>
        <taxon>BOP clade</taxon>
        <taxon>Pooideae</taxon>
        <taxon>Triticodae</taxon>
        <taxon>Triticeae</taxon>
        <taxon>Triticinae</taxon>
        <taxon>Aegilops</taxon>
    </lineage>
</organism>
<keyword evidence="3" id="KW-1185">Reference proteome</keyword>
<dbReference type="EnsemblPlants" id="AET4Gv20498900.2">
    <property type="protein sequence ID" value="AET4Gv20498900.2"/>
    <property type="gene ID" value="AET4Gv20498900"/>
</dbReference>
<reference evidence="3" key="2">
    <citation type="journal article" date="2017" name="Nat. Plants">
        <title>The Aegilops tauschii genome reveals multiple impacts of transposons.</title>
        <authorList>
            <person name="Zhao G."/>
            <person name="Zou C."/>
            <person name="Li K."/>
            <person name="Wang K."/>
            <person name="Li T."/>
            <person name="Gao L."/>
            <person name="Zhang X."/>
            <person name="Wang H."/>
            <person name="Yang Z."/>
            <person name="Liu X."/>
            <person name="Jiang W."/>
            <person name="Mao L."/>
            <person name="Kong X."/>
            <person name="Jiao Y."/>
            <person name="Jia J."/>
        </authorList>
    </citation>
    <scope>NUCLEOTIDE SEQUENCE [LARGE SCALE GENOMIC DNA]</scope>
    <source>
        <strain evidence="3">cv. AL8/78</strain>
    </source>
</reference>
<reference evidence="3" key="1">
    <citation type="journal article" date="2014" name="Science">
        <title>Ancient hybridizations among the ancestral genomes of bread wheat.</title>
        <authorList>
            <consortium name="International Wheat Genome Sequencing Consortium,"/>
            <person name="Marcussen T."/>
            <person name="Sandve S.R."/>
            <person name="Heier L."/>
            <person name="Spannagl M."/>
            <person name="Pfeifer M."/>
            <person name="Jakobsen K.S."/>
            <person name="Wulff B.B."/>
            <person name="Steuernagel B."/>
            <person name="Mayer K.F."/>
            <person name="Olsen O.A."/>
        </authorList>
    </citation>
    <scope>NUCLEOTIDE SEQUENCE [LARGE SCALE GENOMIC DNA]</scope>
    <source>
        <strain evidence="3">cv. AL8/78</strain>
    </source>
</reference>
<dbReference type="Gramene" id="AET4Gv20498900.2">
    <property type="protein sequence ID" value="AET4Gv20498900.2"/>
    <property type="gene ID" value="AET4Gv20498900"/>
</dbReference>
<evidence type="ECO:0000313" key="3">
    <source>
        <dbReference type="Proteomes" id="UP000015105"/>
    </source>
</evidence>
<proteinExistence type="predicted"/>
<reference evidence="2" key="3">
    <citation type="journal article" date="2017" name="Nature">
        <title>Genome sequence of the progenitor of the wheat D genome Aegilops tauschii.</title>
        <authorList>
            <person name="Luo M.C."/>
            <person name="Gu Y.Q."/>
            <person name="Puiu D."/>
            <person name="Wang H."/>
            <person name="Twardziok S.O."/>
            <person name="Deal K.R."/>
            <person name="Huo N."/>
            <person name="Zhu T."/>
            <person name="Wang L."/>
            <person name="Wang Y."/>
            <person name="McGuire P.E."/>
            <person name="Liu S."/>
            <person name="Long H."/>
            <person name="Ramasamy R.K."/>
            <person name="Rodriguez J.C."/>
            <person name="Van S.L."/>
            <person name="Yuan L."/>
            <person name="Wang Z."/>
            <person name="Xia Z."/>
            <person name="Xiao L."/>
            <person name="Anderson O.D."/>
            <person name="Ouyang S."/>
            <person name="Liang Y."/>
            <person name="Zimin A.V."/>
            <person name="Pertea G."/>
            <person name="Qi P."/>
            <person name="Bennetzen J.L."/>
            <person name="Dai X."/>
            <person name="Dawson M.W."/>
            <person name="Muller H.G."/>
            <person name="Kugler K."/>
            <person name="Rivarola-Duarte L."/>
            <person name="Spannagl M."/>
            <person name="Mayer K.F.X."/>
            <person name="Lu F.H."/>
            <person name="Bevan M.W."/>
            <person name="Leroy P."/>
            <person name="Li P."/>
            <person name="You F.M."/>
            <person name="Sun Q."/>
            <person name="Liu Z."/>
            <person name="Lyons E."/>
            <person name="Wicker T."/>
            <person name="Salzberg S.L."/>
            <person name="Devos K.M."/>
            <person name="Dvorak J."/>
        </authorList>
    </citation>
    <scope>NUCLEOTIDE SEQUENCE [LARGE SCALE GENOMIC DNA]</scope>
    <source>
        <strain evidence="2">cv. AL8/78</strain>
    </source>
</reference>
<dbReference type="AlphaFoldDB" id="A0A453I9Y3"/>
<name>A0A453I9Y3_AEGTS</name>
<evidence type="ECO:0000313" key="2">
    <source>
        <dbReference type="EnsemblPlants" id="AET4Gv20498900.2"/>
    </source>
</evidence>
<sequence>SRQNKKLLGDSSGQTEESDNQGAMYATKPLSLFMSHPEAASRPPPDGRNSGYLVVKGDDDGGDDETCCWGQCGGTRVRDLPFPQNRVLTLRYTEHHGQSSTTYTDSVIFVPVPDQPVASNRYYAVVASGKRKGLVRTCSREEDMTPCCFCRCINDVKPQPFDPADLYQQIEIVQRRRGRFTAKAVAADGFPNYLYRKKYWRVYASKPTKNRLDLGDAPGLNVALRSRQLADASLLVASPAATAVSTAVGKWYCPFYLIKEDGVSPSEQMDRAAFYEVALEQRWEPVQQTDNGSKLYSSKVLIGGSLEARQEVSSGASRHGDGYVWFRAAAGQSVGVCASVWERLRWEEYRGGWVDEEEEAEKVAGRSVLVERFVVKRMDRTVVVAFDFVHLNKVRGKQA</sequence>
<feature type="region of interest" description="Disordered" evidence="1">
    <location>
        <begin position="1"/>
        <end position="56"/>
    </location>
</feature>
<evidence type="ECO:0000256" key="1">
    <source>
        <dbReference type="SAM" id="MobiDB-lite"/>
    </source>
</evidence>
<dbReference type="PANTHER" id="PTHR31050">
    <property type="entry name" value="OS08G0413200 PROTEIN"/>
    <property type="match status" value="1"/>
</dbReference>
<dbReference type="Pfam" id="PF06880">
    <property type="entry name" value="DUF1262"/>
    <property type="match status" value="1"/>
</dbReference>
<protein>
    <submittedName>
        <fullName evidence="2">Uncharacterized protein</fullName>
    </submittedName>
</protein>
<dbReference type="STRING" id="200361.A0A453I9Y3"/>
<reference evidence="2" key="4">
    <citation type="submission" date="2019-03" db="UniProtKB">
        <authorList>
            <consortium name="EnsemblPlants"/>
        </authorList>
    </citation>
    <scope>IDENTIFICATION</scope>
</reference>